<organism evidence="2 3">
    <name type="scientific">Quercus suber</name>
    <name type="common">Cork oak</name>
    <dbReference type="NCBI Taxonomy" id="58331"/>
    <lineage>
        <taxon>Eukaryota</taxon>
        <taxon>Viridiplantae</taxon>
        <taxon>Streptophyta</taxon>
        <taxon>Embryophyta</taxon>
        <taxon>Tracheophyta</taxon>
        <taxon>Spermatophyta</taxon>
        <taxon>Magnoliopsida</taxon>
        <taxon>eudicotyledons</taxon>
        <taxon>Gunneridae</taxon>
        <taxon>Pentapetalae</taxon>
        <taxon>rosids</taxon>
        <taxon>fabids</taxon>
        <taxon>Fagales</taxon>
        <taxon>Fagaceae</taxon>
        <taxon>Quercus</taxon>
    </lineage>
</organism>
<evidence type="ECO:0000313" key="3">
    <source>
        <dbReference type="Proteomes" id="UP000237347"/>
    </source>
</evidence>
<accession>A0AAW0LCC2</accession>
<dbReference type="Proteomes" id="UP000237347">
    <property type="component" value="Unassembled WGS sequence"/>
</dbReference>
<evidence type="ECO:0000256" key="1">
    <source>
        <dbReference type="ARBA" id="ARBA00009995"/>
    </source>
</evidence>
<proteinExistence type="inferred from homology"/>
<dbReference type="EMBL" id="PKMF04000115">
    <property type="protein sequence ID" value="KAK7849318.1"/>
    <property type="molecule type" value="Genomic_DNA"/>
</dbReference>
<dbReference type="PANTHER" id="PTHR11926">
    <property type="entry name" value="GLUCOSYL/GLUCURONOSYL TRANSFERASES"/>
    <property type="match status" value="1"/>
</dbReference>
<dbReference type="SUPFAM" id="SSF53756">
    <property type="entry name" value="UDP-Glycosyltransferase/glycogen phosphorylase"/>
    <property type="match status" value="1"/>
</dbReference>
<dbReference type="GO" id="GO:0080043">
    <property type="term" value="F:quercetin 3-O-glucosyltransferase activity"/>
    <property type="evidence" value="ECO:0007669"/>
    <property type="project" value="TreeGrafter"/>
</dbReference>
<dbReference type="GO" id="GO:0080044">
    <property type="term" value="F:quercetin 7-O-glucosyltransferase activity"/>
    <property type="evidence" value="ECO:0007669"/>
    <property type="project" value="TreeGrafter"/>
</dbReference>
<sequence length="194" mass="21785">MENKAYRGHVLALPYPSQGHINPLLQFSKRLVSKGLKATLATTLYIHNTMQPQSLSSLQFDTISDGYDEGGFAQAESIHAYINRMETVGSKTLADLIIKNKNTANPIDCIIYDPFLPWALEVAKKFATNYFHTHLNSGLPVLELEDMPSFISVPGSYPAYFEMVLNQFSSSDKADAVLVNTFYELEPEFLENLR</sequence>
<keyword evidence="3" id="KW-1185">Reference proteome</keyword>
<gene>
    <name evidence="2" type="primary">UGT74F2_11</name>
    <name evidence="2" type="ORF">CFP56_003105</name>
</gene>
<comment type="caution">
    <text evidence="2">The sequence shown here is derived from an EMBL/GenBank/DDBJ whole genome shotgun (WGS) entry which is preliminary data.</text>
</comment>
<evidence type="ECO:0000313" key="2">
    <source>
        <dbReference type="EMBL" id="KAK7849318.1"/>
    </source>
</evidence>
<name>A0AAW0LCC2_QUESU</name>
<reference evidence="2 3" key="1">
    <citation type="journal article" date="2018" name="Sci. Data">
        <title>The draft genome sequence of cork oak.</title>
        <authorList>
            <person name="Ramos A.M."/>
            <person name="Usie A."/>
            <person name="Barbosa P."/>
            <person name="Barros P.M."/>
            <person name="Capote T."/>
            <person name="Chaves I."/>
            <person name="Simoes F."/>
            <person name="Abreu I."/>
            <person name="Carrasquinho I."/>
            <person name="Faro C."/>
            <person name="Guimaraes J.B."/>
            <person name="Mendonca D."/>
            <person name="Nobrega F."/>
            <person name="Rodrigues L."/>
            <person name="Saibo N.J.M."/>
            <person name="Varela M.C."/>
            <person name="Egas C."/>
            <person name="Matos J."/>
            <person name="Miguel C.M."/>
            <person name="Oliveira M.M."/>
            <person name="Ricardo C.P."/>
            <person name="Goncalves S."/>
        </authorList>
    </citation>
    <scope>NUCLEOTIDE SEQUENCE [LARGE SCALE GENOMIC DNA]</scope>
    <source>
        <strain evidence="3">cv. HL8</strain>
    </source>
</reference>
<protein>
    <submittedName>
        <fullName evidence="2">Udp-glycosyltransferase 74f2</fullName>
    </submittedName>
</protein>
<comment type="similarity">
    <text evidence="1">Belongs to the UDP-glycosyltransferase family.</text>
</comment>
<dbReference type="AlphaFoldDB" id="A0AAW0LCC2"/>
<dbReference type="PANTHER" id="PTHR11926:SF1311">
    <property type="entry name" value="UDP-GLYCOSYLTRANSFERASE 74F2"/>
    <property type="match status" value="1"/>
</dbReference>
<dbReference type="Gene3D" id="3.40.50.2000">
    <property type="entry name" value="Glycogen Phosphorylase B"/>
    <property type="match status" value="1"/>
</dbReference>